<dbReference type="SUPFAM" id="SSF46689">
    <property type="entry name" value="Homeodomain-like"/>
    <property type="match status" value="2"/>
</dbReference>
<evidence type="ECO:0000256" key="2">
    <source>
        <dbReference type="ARBA" id="ARBA00023125"/>
    </source>
</evidence>
<keyword evidence="2" id="KW-0238">DNA-binding</keyword>
<evidence type="ECO:0000313" key="5">
    <source>
        <dbReference type="EMBL" id="GAA4463198.1"/>
    </source>
</evidence>
<keyword evidence="3" id="KW-0804">Transcription</keyword>
<dbReference type="PANTHER" id="PTHR47893">
    <property type="entry name" value="REGULATORY PROTEIN PCHR"/>
    <property type="match status" value="1"/>
</dbReference>
<proteinExistence type="predicted"/>
<gene>
    <name evidence="5" type="ORF">GCM10023093_11140</name>
</gene>
<evidence type="ECO:0000256" key="1">
    <source>
        <dbReference type="ARBA" id="ARBA00023015"/>
    </source>
</evidence>
<evidence type="ECO:0000259" key="4">
    <source>
        <dbReference type="PROSITE" id="PS01124"/>
    </source>
</evidence>
<dbReference type="RefSeq" id="WP_345079806.1">
    <property type="nucleotide sequence ID" value="NZ_BAABFA010000008.1"/>
</dbReference>
<sequence>MYANKALTFVPVIELAIHTSTHAYAVDRFLGNAARTLHTVAIQVNNAVTAERIEVLLQGDETPAEDRGMLFLYPVDDNRYCLQLCYIQYADQPSAAPVVYSFRFLPDFFTQFSAEALTANRPFRFDETTEMQFTVCTRSRALLQQVEQESQATPLIRSLMYTEHAMHLLRRALECITLPFAPCQVPACRFLAYESEREKIELARQIINDSLDQPLTIRELSRKVAMNECYLKKGFKAITGNTIHEYQQSRRIDRAKELLQQQGLSVTDVANTLGYSSISHFSTAFKKMTGMKPCELLA</sequence>
<comment type="caution">
    <text evidence="5">The sequence shown here is derived from an EMBL/GenBank/DDBJ whole genome shotgun (WGS) entry which is preliminary data.</text>
</comment>
<accession>A0ABP8N8N7</accession>
<dbReference type="PROSITE" id="PS01124">
    <property type="entry name" value="HTH_ARAC_FAMILY_2"/>
    <property type="match status" value="1"/>
</dbReference>
<dbReference type="InterPro" id="IPR020449">
    <property type="entry name" value="Tscrpt_reg_AraC-type_HTH"/>
</dbReference>
<name>A0ABP8N8N7_9BACT</name>
<dbReference type="Proteomes" id="UP001500067">
    <property type="component" value="Unassembled WGS sequence"/>
</dbReference>
<dbReference type="PROSITE" id="PS00041">
    <property type="entry name" value="HTH_ARAC_FAMILY_1"/>
    <property type="match status" value="1"/>
</dbReference>
<dbReference type="InterPro" id="IPR018062">
    <property type="entry name" value="HTH_AraC-typ_CS"/>
</dbReference>
<evidence type="ECO:0000256" key="3">
    <source>
        <dbReference type="ARBA" id="ARBA00023163"/>
    </source>
</evidence>
<dbReference type="PRINTS" id="PR00032">
    <property type="entry name" value="HTHARAC"/>
</dbReference>
<reference evidence="6" key="1">
    <citation type="journal article" date="2019" name="Int. J. Syst. Evol. Microbiol.">
        <title>The Global Catalogue of Microorganisms (GCM) 10K type strain sequencing project: providing services to taxonomists for standard genome sequencing and annotation.</title>
        <authorList>
            <consortium name="The Broad Institute Genomics Platform"/>
            <consortium name="The Broad Institute Genome Sequencing Center for Infectious Disease"/>
            <person name="Wu L."/>
            <person name="Ma J."/>
        </authorList>
    </citation>
    <scope>NUCLEOTIDE SEQUENCE [LARGE SCALE GENOMIC DNA]</scope>
    <source>
        <strain evidence="6">JCM 32105</strain>
    </source>
</reference>
<keyword evidence="1" id="KW-0805">Transcription regulation</keyword>
<keyword evidence="6" id="KW-1185">Reference proteome</keyword>
<dbReference type="SMART" id="SM00342">
    <property type="entry name" value="HTH_ARAC"/>
    <property type="match status" value="1"/>
</dbReference>
<dbReference type="InterPro" id="IPR053142">
    <property type="entry name" value="PchR_regulatory_protein"/>
</dbReference>
<dbReference type="Gene3D" id="1.10.10.60">
    <property type="entry name" value="Homeodomain-like"/>
    <property type="match status" value="2"/>
</dbReference>
<evidence type="ECO:0000313" key="6">
    <source>
        <dbReference type="Proteomes" id="UP001500067"/>
    </source>
</evidence>
<dbReference type="Pfam" id="PF12833">
    <property type="entry name" value="HTH_18"/>
    <property type="match status" value="1"/>
</dbReference>
<dbReference type="InterPro" id="IPR018060">
    <property type="entry name" value="HTH_AraC"/>
</dbReference>
<dbReference type="EMBL" id="BAABFA010000008">
    <property type="protein sequence ID" value="GAA4463198.1"/>
    <property type="molecule type" value="Genomic_DNA"/>
</dbReference>
<feature type="domain" description="HTH araC/xylS-type" evidence="4">
    <location>
        <begin position="201"/>
        <end position="298"/>
    </location>
</feature>
<protein>
    <recommendedName>
        <fullName evidence="4">HTH araC/xylS-type domain-containing protein</fullName>
    </recommendedName>
</protein>
<dbReference type="InterPro" id="IPR009057">
    <property type="entry name" value="Homeodomain-like_sf"/>
</dbReference>
<organism evidence="5 6">
    <name type="scientific">Nemorincola caseinilytica</name>
    <dbReference type="NCBI Taxonomy" id="2054315"/>
    <lineage>
        <taxon>Bacteria</taxon>
        <taxon>Pseudomonadati</taxon>
        <taxon>Bacteroidota</taxon>
        <taxon>Chitinophagia</taxon>
        <taxon>Chitinophagales</taxon>
        <taxon>Chitinophagaceae</taxon>
        <taxon>Nemorincola</taxon>
    </lineage>
</organism>
<dbReference type="PANTHER" id="PTHR47893:SF1">
    <property type="entry name" value="REGULATORY PROTEIN PCHR"/>
    <property type="match status" value="1"/>
</dbReference>